<organism evidence="2 3">
    <name type="scientific">Paramuribaculum intestinale</name>
    <dbReference type="NCBI Taxonomy" id="2094151"/>
    <lineage>
        <taxon>Bacteria</taxon>
        <taxon>Pseudomonadati</taxon>
        <taxon>Bacteroidota</taxon>
        <taxon>Bacteroidia</taxon>
        <taxon>Bacteroidales</taxon>
        <taxon>Muribaculaceae</taxon>
        <taxon>Paramuribaculum</taxon>
    </lineage>
</organism>
<evidence type="ECO:0000313" key="2">
    <source>
        <dbReference type="EMBL" id="PWB05972.1"/>
    </source>
</evidence>
<reference evidence="3" key="1">
    <citation type="submission" date="2018-02" db="EMBL/GenBank/DDBJ databases">
        <authorList>
            <person name="Clavel T."/>
            <person name="Strowig T."/>
        </authorList>
    </citation>
    <scope>NUCLEOTIDE SEQUENCE [LARGE SCALE GENOMIC DNA]</scope>
    <source>
        <strain evidence="3">DSM 100764</strain>
    </source>
</reference>
<dbReference type="Proteomes" id="UP000244925">
    <property type="component" value="Unassembled WGS sequence"/>
</dbReference>
<comment type="caution">
    <text evidence="2">The sequence shown here is derived from an EMBL/GenBank/DDBJ whole genome shotgun (WGS) entry which is preliminary data.</text>
</comment>
<dbReference type="GeneID" id="93424614"/>
<feature type="transmembrane region" description="Helical" evidence="1">
    <location>
        <begin position="104"/>
        <end position="124"/>
    </location>
</feature>
<keyword evidence="1" id="KW-1133">Transmembrane helix</keyword>
<feature type="transmembrane region" description="Helical" evidence="1">
    <location>
        <begin position="79"/>
        <end position="98"/>
    </location>
</feature>
<dbReference type="AlphaFoldDB" id="A0A2V1IQQ7"/>
<dbReference type="RefSeq" id="WP_107036916.1">
    <property type="nucleotide sequence ID" value="NZ_CAONGC010000045.1"/>
</dbReference>
<evidence type="ECO:0000256" key="1">
    <source>
        <dbReference type="SAM" id="Phobius"/>
    </source>
</evidence>
<gene>
    <name evidence="2" type="ORF">C5O25_11795</name>
</gene>
<keyword evidence="3" id="KW-1185">Reference proteome</keyword>
<accession>A0A2V1IQQ7</accession>
<dbReference type="EMBL" id="PUBV01000041">
    <property type="protein sequence ID" value="PWB05972.1"/>
    <property type="molecule type" value="Genomic_DNA"/>
</dbReference>
<name>A0A2V1IQQ7_9BACT</name>
<evidence type="ECO:0008006" key="4">
    <source>
        <dbReference type="Google" id="ProtNLM"/>
    </source>
</evidence>
<evidence type="ECO:0000313" key="3">
    <source>
        <dbReference type="Proteomes" id="UP000244925"/>
    </source>
</evidence>
<protein>
    <recommendedName>
        <fullName evidence="4">PAP2 family protein</fullName>
    </recommendedName>
</protein>
<keyword evidence="1" id="KW-0812">Transmembrane</keyword>
<sequence>MKLLSQILSALLSPLLVPTYGVVLSLFLTVLSTVPAPVKWTVTGVCFAITCLVPLLAIIVLHRIGLVKDPGLNNRNERLIPYVVSALSYGACAAYLHTAHAPSWLWLFMAGAGVATVVCAAVNFRWKISAHLTAMGGLTAIAFRILDMHIAAPGVNFILAAMAAVLLSGLLGTARIYLGRHTLWQTLAGMANGFACVYLISLI</sequence>
<keyword evidence="1" id="KW-0472">Membrane</keyword>
<proteinExistence type="predicted"/>
<feature type="transmembrane region" description="Helical" evidence="1">
    <location>
        <begin position="40"/>
        <end position="67"/>
    </location>
</feature>
<feature type="transmembrane region" description="Helical" evidence="1">
    <location>
        <begin position="7"/>
        <end position="28"/>
    </location>
</feature>